<evidence type="ECO:0000259" key="3">
    <source>
        <dbReference type="Pfam" id="PF09557"/>
    </source>
</evidence>
<reference evidence="4 5" key="1">
    <citation type="submission" date="2024-04" db="EMBL/GenBank/DDBJ databases">
        <title>Okeanomitos corallinicola gen. &amp; sp. nov. (Nostocales, Cyanobacteria), a new toxic marine heterocyst-forming cyanobacterium from a coral reef.</title>
        <authorList>
            <person name="Li H."/>
            <person name="Li R."/>
            <person name="Kang J."/>
            <person name="Hii K.S."/>
            <person name="Mohamed H.F."/>
            <person name="Xu X."/>
            <person name="Luo Z."/>
        </authorList>
    </citation>
    <scope>NUCLEOTIDE SEQUENCE [LARGE SCALE GENOMIC DNA]</scope>
    <source>
        <strain evidence="4 5">TIOX110</strain>
    </source>
</reference>
<protein>
    <submittedName>
        <fullName evidence="4">DUF2382 domain-containing protein</fullName>
    </submittedName>
</protein>
<dbReference type="RefSeq" id="WP_353930707.1">
    <property type="nucleotide sequence ID" value="NZ_CP150886.1"/>
</dbReference>
<dbReference type="PANTHER" id="PTHR38463">
    <property type="entry name" value="STRESS RESPONSE PROTEIN YSNF"/>
    <property type="match status" value="1"/>
</dbReference>
<evidence type="ECO:0000313" key="5">
    <source>
        <dbReference type="Proteomes" id="UP001483337"/>
    </source>
</evidence>
<dbReference type="InterPro" id="IPR027275">
    <property type="entry name" value="PRC-brl_dom"/>
</dbReference>
<dbReference type="Pfam" id="PF09557">
    <property type="entry name" value="DUF2382"/>
    <property type="match status" value="1"/>
</dbReference>
<dbReference type="EMBL" id="CP150886">
    <property type="protein sequence ID" value="WZB87795.1"/>
    <property type="molecule type" value="Genomic_DNA"/>
</dbReference>
<name>A0ABZ2UTW1_9CYAN</name>
<feature type="region of interest" description="Disordered" evidence="1">
    <location>
        <begin position="128"/>
        <end position="169"/>
    </location>
</feature>
<evidence type="ECO:0000256" key="1">
    <source>
        <dbReference type="SAM" id="MobiDB-lite"/>
    </source>
</evidence>
<organism evidence="4 5">
    <name type="scientific">Okeanomitos corallinicola TIOX110</name>
    <dbReference type="NCBI Taxonomy" id="3133117"/>
    <lineage>
        <taxon>Bacteria</taxon>
        <taxon>Bacillati</taxon>
        <taxon>Cyanobacteriota</taxon>
        <taxon>Cyanophyceae</taxon>
        <taxon>Nostocales</taxon>
        <taxon>Aphanizomenonaceae</taxon>
        <taxon>Okeanomitos</taxon>
    </lineage>
</organism>
<accession>A0ABZ2UTW1</accession>
<evidence type="ECO:0000259" key="2">
    <source>
        <dbReference type="Pfam" id="PF05239"/>
    </source>
</evidence>
<feature type="region of interest" description="Disordered" evidence="1">
    <location>
        <begin position="295"/>
        <end position="315"/>
    </location>
</feature>
<dbReference type="InterPro" id="IPR011033">
    <property type="entry name" value="PRC_barrel-like_sf"/>
</dbReference>
<sequence length="315" mass="36617">MVLHKLEDYHPEYLDTFENQDIKGLGVYVERTDEKIGKVYDALVDDAGKFRYLVVELGFWIFGKKVLLPIGRTRIDHNNNNNRVYAIGLTKEQAEELPEFDENTITDYDYEEQVRGVYRQSDVSTTTSVEKSGILESSTPLETSGVLETPTYVESTETTSLPTTKPPYTRDTYRYEHEPDLFSLNEQNHQTLKLYEERLIADKHRRKMGEVTVSKHVEMETARVSVPVEKEHIVIEHFIPENADKEVFSGEADFHEGEVARMEVYEETPEVSKETFVREEITVKKVVERETFQTQDTVRREELDVNSPNLPVEER</sequence>
<feature type="compositionally biased region" description="Polar residues" evidence="1">
    <location>
        <begin position="128"/>
        <end position="142"/>
    </location>
</feature>
<dbReference type="Gene3D" id="3.90.50.10">
    <property type="entry name" value="Photosynthetic Reaction Center, subunit H, domain 2"/>
    <property type="match status" value="1"/>
</dbReference>
<evidence type="ECO:0000313" key="4">
    <source>
        <dbReference type="EMBL" id="WZB87795.1"/>
    </source>
</evidence>
<proteinExistence type="predicted"/>
<dbReference type="Pfam" id="PF05239">
    <property type="entry name" value="PRC"/>
    <property type="match status" value="1"/>
</dbReference>
<dbReference type="InterPro" id="IPR019060">
    <property type="entry name" value="DUF2382"/>
</dbReference>
<dbReference type="InterPro" id="IPR052967">
    <property type="entry name" value="Stress_Response_Assoc"/>
</dbReference>
<feature type="domain" description="PRC-barrel" evidence="2">
    <location>
        <begin position="16"/>
        <end position="75"/>
    </location>
</feature>
<feature type="compositionally biased region" description="Polar residues" evidence="1">
    <location>
        <begin position="152"/>
        <end position="163"/>
    </location>
</feature>
<dbReference type="PANTHER" id="PTHR38463:SF1">
    <property type="entry name" value="STRESS RESPONSE PROTEIN YSNF"/>
    <property type="match status" value="1"/>
</dbReference>
<dbReference type="Proteomes" id="UP001483337">
    <property type="component" value="Chromosome"/>
</dbReference>
<dbReference type="SUPFAM" id="SSF50346">
    <property type="entry name" value="PRC-barrel domain"/>
    <property type="match status" value="1"/>
</dbReference>
<keyword evidence="5" id="KW-1185">Reference proteome</keyword>
<dbReference type="NCBIfam" id="TIGR02271">
    <property type="entry name" value="YsnF/AvaK domain"/>
    <property type="match status" value="1"/>
</dbReference>
<feature type="domain" description="DUF2382" evidence="3">
    <location>
        <begin position="192"/>
        <end position="305"/>
    </location>
</feature>
<gene>
    <name evidence="4" type="ORF">WJM97_20950</name>
</gene>
<dbReference type="InterPro" id="IPR014747">
    <property type="entry name" value="Bac_photo_RC_H_C"/>
</dbReference>